<dbReference type="Gene3D" id="3.40.30.10">
    <property type="entry name" value="Glutaredoxin"/>
    <property type="match status" value="1"/>
</dbReference>
<evidence type="ECO:0000256" key="5">
    <source>
        <dbReference type="ARBA" id="ARBA00022862"/>
    </source>
</evidence>
<evidence type="ECO:0000256" key="14">
    <source>
        <dbReference type="SAM" id="MobiDB-lite"/>
    </source>
</evidence>
<evidence type="ECO:0000256" key="2">
    <source>
        <dbReference type="ARBA" id="ARBA00011245"/>
    </source>
</evidence>
<evidence type="ECO:0000259" key="15">
    <source>
        <dbReference type="PROSITE" id="PS51352"/>
    </source>
</evidence>
<dbReference type="VEuPathDB" id="FungiDB:M747DRAFT_295383"/>
<feature type="region of interest" description="Disordered" evidence="14">
    <location>
        <begin position="193"/>
        <end position="213"/>
    </location>
</feature>
<dbReference type="VEuPathDB" id="FungiDB:ATCC64974_76470"/>
<dbReference type="GO" id="GO:0034599">
    <property type="term" value="P:cellular response to oxidative stress"/>
    <property type="evidence" value="ECO:0007669"/>
    <property type="project" value="UniProtKB-ARBA"/>
</dbReference>
<evidence type="ECO:0000256" key="1">
    <source>
        <dbReference type="ARBA" id="ARBA00004123"/>
    </source>
</evidence>
<evidence type="ECO:0000256" key="7">
    <source>
        <dbReference type="ARBA" id="ARBA00023157"/>
    </source>
</evidence>
<dbReference type="OMA" id="CTNQVCL"/>
<comment type="catalytic activity">
    <reaction evidence="12">
        <text>a hydroperoxide + [thioredoxin]-dithiol = an alcohol + [thioredoxin]-disulfide + H2O</text>
        <dbReference type="Rhea" id="RHEA:62620"/>
        <dbReference type="Rhea" id="RHEA-COMP:10698"/>
        <dbReference type="Rhea" id="RHEA-COMP:10700"/>
        <dbReference type="ChEBI" id="CHEBI:15377"/>
        <dbReference type="ChEBI" id="CHEBI:29950"/>
        <dbReference type="ChEBI" id="CHEBI:30879"/>
        <dbReference type="ChEBI" id="CHEBI:35924"/>
        <dbReference type="ChEBI" id="CHEBI:50058"/>
        <dbReference type="EC" id="1.11.1.24"/>
    </reaction>
</comment>
<dbReference type="FunFam" id="3.40.30.10:FF:000157">
    <property type="entry name" value="DOT5p Nuclear thiol peroxidase"/>
    <property type="match status" value="1"/>
</dbReference>
<dbReference type="Proteomes" id="UP000068243">
    <property type="component" value="Unassembled WGS sequence"/>
</dbReference>
<evidence type="ECO:0000256" key="13">
    <source>
        <dbReference type="ARBA" id="ARBA00077538"/>
    </source>
</evidence>
<dbReference type="SMR" id="A0A100I9N3"/>
<evidence type="ECO:0000313" key="16">
    <source>
        <dbReference type="EMBL" id="GAQ37213.1"/>
    </source>
</evidence>
<dbReference type="EC" id="1.11.1.24" evidence="3"/>
<dbReference type="GO" id="GO:0045454">
    <property type="term" value="P:cell redox homeostasis"/>
    <property type="evidence" value="ECO:0007669"/>
    <property type="project" value="TreeGrafter"/>
</dbReference>
<dbReference type="PROSITE" id="PS51352">
    <property type="entry name" value="THIOREDOXIN_2"/>
    <property type="match status" value="1"/>
</dbReference>
<comment type="caution">
    <text evidence="16">The sequence shown here is derived from an EMBL/GenBank/DDBJ whole genome shotgun (WGS) entry which is preliminary data.</text>
</comment>
<keyword evidence="9" id="KW-0676">Redox-active center</keyword>
<feature type="compositionally biased region" description="Basic and acidic residues" evidence="14">
    <location>
        <begin position="16"/>
        <end position="49"/>
    </location>
</feature>
<proteinExistence type="inferred from homology"/>
<evidence type="ECO:0000313" key="17">
    <source>
        <dbReference type="Proteomes" id="UP000068243"/>
    </source>
</evidence>
<evidence type="ECO:0000256" key="11">
    <source>
        <dbReference type="ARBA" id="ARBA00038489"/>
    </source>
</evidence>
<dbReference type="GO" id="GO:0008379">
    <property type="term" value="F:thioredoxin peroxidase activity"/>
    <property type="evidence" value="ECO:0007669"/>
    <property type="project" value="TreeGrafter"/>
</dbReference>
<feature type="compositionally biased region" description="Basic and acidic residues" evidence="14">
    <location>
        <begin position="198"/>
        <end position="213"/>
    </location>
</feature>
<keyword evidence="6" id="KW-0560">Oxidoreductase</keyword>
<dbReference type="InterPro" id="IPR050924">
    <property type="entry name" value="Peroxiredoxin_BCP/PrxQ"/>
</dbReference>
<dbReference type="Pfam" id="PF00578">
    <property type="entry name" value="AhpC-TSA"/>
    <property type="match status" value="1"/>
</dbReference>
<evidence type="ECO:0000256" key="9">
    <source>
        <dbReference type="ARBA" id="ARBA00023284"/>
    </source>
</evidence>
<dbReference type="GO" id="GO:0005634">
    <property type="term" value="C:nucleus"/>
    <property type="evidence" value="ECO:0007669"/>
    <property type="project" value="UniProtKB-SubCell"/>
</dbReference>
<dbReference type="InterPro" id="IPR013766">
    <property type="entry name" value="Thioredoxin_domain"/>
</dbReference>
<dbReference type="PANTHER" id="PTHR42801">
    <property type="entry name" value="THIOREDOXIN-DEPENDENT PEROXIDE REDUCTASE"/>
    <property type="match status" value="1"/>
</dbReference>
<dbReference type="VEuPathDB" id="FungiDB:An04g00120"/>
<dbReference type="InterPro" id="IPR000866">
    <property type="entry name" value="AhpC/TSA"/>
</dbReference>
<keyword evidence="8" id="KW-0539">Nucleus</keyword>
<comment type="similarity">
    <text evidence="11">Belongs to the peroxiredoxin family. BCP/PrxQ subfamily.</text>
</comment>
<dbReference type="SUPFAM" id="SSF52833">
    <property type="entry name" value="Thioredoxin-like"/>
    <property type="match status" value="1"/>
</dbReference>
<keyword evidence="5" id="KW-0049">Antioxidant</keyword>
<dbReference type="EMBL" id="BCMY01000003">
    <property type="protein sequence ID" value="GAQ37213.1"/>
    <property type="molecule type" value="Genomic_DNA"/>
</dbReference>
<feature type="region of interest" description="Disordered" evidence="14">
    <location>
        <begin position="1"/>
        <end position="49"/>
    </location>
</feature>
<comment type="subunit">
    <text evidence="2">Monomer.</text>
</comment>
<dbReference type="PANTHER" id="PTHR42801:SF23">
    <property type="entry name" value="PEROXIREDOXIN DOT5"/>
    <property type="match status" value="1"/>
</dbReference>
<protein>
    <recommendedName>
        <fullName evidence="3">thioredoxin-dependent peroxiredoxin</fullName>
        <ecNumber evidence="3">1.11.1.24</ecNumber>
    </recommendedName>
    <alternativeName>
        <fullName evidence="13">Nuclear thiol peroxidase</fullName>
    </alternativeName>
    <alternativeName>
        <fullName evidence="10">Thioredoxin peroxidase</fullName>
    </alternativeName>
</protein>
<accession>A0A100I9N3</accession>
<dbReference type="CDD" id="cd03017">
    <property type="entry name" value="PRX_BCP"/>
    <property type="match status" value="1"/>
</dbReference>
<name>A0A100I9N3_ASPNG</name>
<dbReference type="VEuPathDB" id="FungiDB:ASPNIDRAFT2_1166844"/>
<evidence type="ECO:0000256" key="3">
    <source>
        <dbReference type="ARBA" id="ARBA00013017"/>
    </source>
</evidence>
<keyword evidence="4" id="KW-0575">Peroxidase</keyword>
<evidence type="ECO:0000256" key="6">
    <source>
        <dbReference type="ARBA" id="ARBA00023002"/>
    </source>
</evidence>
<evidence type="ECO:0000256" key="12">
    <source>
        <dbReference type="ARBA" id="ARBA00049091"/>
    </source>
</evidence>
<reference evidence="17" key="1">
    <citation type="journal article" date="2016" name="Genome Announc.">
        <title>Draft genome sequence of Aspergillus niger strain An76.</title>
        <authorList>
            <person name="Gong W."/>
            <person name="Cheng Z."/>
            <person name="Zhang H."/>
            <person name="Liu L."/>
            <person name="Gao P."/>
            <person name="Wang L."/>
        </authorList>
    </citation>
    <scope>NUCLEOTIDE SEQUENCE [LARGE SCALE GENOMIC DNA]</scope>
    <source>
        <strain evidence="17">An76</strain>
    </source>
</reference>
<dbReference type="AlphaFoldDB" id="A0A100I9N3"/>
<feature type="domain" description="Thioredoxin" evidence="15">
    <location>
        <begin position="32"/>
        <end position="196"/>
    </location>
</feature>
<sequence>MVELRKRKAPAQAPAAERKAKKVQESTVSRKPDVPKAISDDKAPKVGDKLDLDNFGGDIETDEGQKTTLKDLVDASEAGVVLFTYPRASTPGCTKQACLFRDNYDSITESGLSVYGLSADSPKANTTFKTKQRLQYPLLCNPTATLIAALGLKKSPKGTIRGIFAIDKEGKVLILQAGGPDATLDAARNLAAGLKKSSSGDETRHASPPAKDD</sequence>
<gene>
    <name evidence="16" type="ORF">ABL_02010</name>
</gene>
<evidence type="ECO:0000256" key="4">
    <source>
        <dbReference type="ARBA" id="ARBA00022559"/>
    </source>
</evidence>
<evidence type="ECO:0000256" key="8">
    <source>
        <dbReference type="ARBA" id="ARBA00023242"/>
    </source>
</evidence>
<dbReference type="OrthoDB" id="338622at2759"/>
<keyword evidence="7" id="KW-1015">Disulfide bond</keyword>
<comment type="subcellular location">
    <subcellularLocation>
        <location evidence="1">Nucleus</location>
    </subcellularLocation>
</comment>
<organism evidence="16 17">
    <name type="scientific">Aspergillus niger</name>
    <dbReference type="NCBI Taxonomy" id="5061"/>
    <lineage>
        <taxon>Eukaryota</taxon>
        <taxon>Fungi</taxon>
        <taxon>Dikarya</taxon>
        <taxon>Ascomycota</taxon>
        <taxon>Pezizomycotina</taxon>
        <taxon>Eurotiomycetes</taxon>
        <taxon>Eurotiomycetidae</taxon>
        <taxon>Eurotiales</taxon>
        <taxon>Aspergillaceae</taxon>
        <taxon>Aspergillus</taxon>
        <taxon>Aspergillus subgen. Circumdati</taxon>
    </lineage>
</organism>
<dbReference type="GO" id="GO:0005737">
    <property type="term" value="C:cytoplasm"/>
    <property type="evidence" value="ECO:0007669"/>
    <property type="project" value="TreeGrafter"/>
</dbReference>
<dbReference type="InterPro" id="IPR036249">
    <property type="entry name" value="Thioredoxin-like_sf"/>
</dbReference>
<evidence type="ECO:0000256" key="10">
    <source>
        <dbReference type="ARBA" id="ARBA00032824"/>
    </source>
</evidence>